<comment type="caution">
    <text evidence="1">The sequence shown here is derived from an EMBL/GenBank/DDBJ whole genome shotgun (WGS) entry which is preliminary data.</text>
</comment>
<accession>A0ABU4MYK1</accession>
<evidence type="ECO:0000313" key="2">
    <source>
        <dbReference type="Proteomes" id="UP001282474"/>
    </source>
</evidence>
<reference evidence="1 2" key="1">
    <citation type="journal article" date="2023" name="Microb. Genom.">
        <title>Mesoterricola silvestris gen. nov., sp. nov., Mesoterricola sediminis sp. nov., Geothrix oryzae sp. nov., Geothrix edaphica sp. nov., Geothrix rubra sp. nov., and Geothrix limicola sp. nov., six novel members of Acidobacteriota isolated from soils.</title>
        <authorList>
            <person name="Weisberg A.J."/>
            <person name="Pearce E."/>
            <person name="Kramer C.G."/>
            <person name="Chang J.H."/>
            <person name="Clarke C.R."/>
        </authorList>
    </citation>
    <scope>NUCLEOTIDE SEQUENCE [LARGE SCALE GENOMIC DNA]</scope>
    <source>
        <strain evidence="1 2">NE20-4-1</strain>
    </source>
</reference>
<organism evidence="1 2">
    <name type="scientific">Streptomyces caniscabiei</name>
    <dbReference type="NCBI Taxonomy" id="2746961"/>
    <lineage>
        <taxon>Bacteria</taxon>
        <taxon>Bacillati</taxon>
        <taxon>Actinomycetota</taxon>
        <taxon>Actinomycetes</taxon>
        <taxon>Kitasatosporales</taxon>
        <taxon>Streptomycetaceae</taxon>
        <taxon>Streptomyces</taxon>
    </lineage>
</organism>
<sequence>MNEGPEAGPGGSSSPELLAEHIETMFNELGHSLTEDETAEVYALTLTIVRGMLEGAVEEGIVDAGQRGELDALLRGLLDVPRAVG</sequence>
<dbReference type="EMBL" id="JARAWJ010000039">
    <property type="protein sequence ID" value="MDX3042603.1"/>
    <property type="molecule type" value="Genomic_DNA"/>
</dbReference>
<gene>
    <name evidence="1" type="ORF">PV383_36280</name>
</gene>
<evidence type="ECO:0000313" key="1">
    <source>
        <dbReference type="EMBL" id="MDX3042603.1"/>
    </source>
</evidence>
<keyword evidence="2" id="KW-1185">Reference proteome</keyword>
<protein>
    <recommendedName>
        <fullName evidence="3">TetR family transcriptional regulator</fullName>
    </recommendedName>
</protein>
<proteinExistence type="predicted"/>
<name>A0ABU4MYK1_9ACTN</name>
<dbReference type="Proteomes" id="UP001282474">
    <property type="component" value="Unassembled WGS sequence"/>
</dbReference>
<evidence type="ECO:0008006" key="3">
    <source>
        <dbReference type="Google" id="ProtNLM"/>
    </source>
</evidence>
<dbReference type="RefSeq" id="WP_193382905.1">
    <property type="nucleotide sequence ID" value="NZ_JABXWI010000031.1"/>
</dbReference>